<dbReference type="PANTHER" id="PTHR39585">
    <property type="entry name" value="FAD ASSEMBLY FACTOR SDHE"/>
    <property type="match status" value="1"/>
</dbReference>
<dbReference type="Proteomes" id="UP000238196">
    <property type="component" value="Unassembled WGS sequence"/>
</dbReference>
<comment type="caution">
    <text evidence="6">The sequence shown here is derived from an EMBL/GenBank/DDBJ whole genome shotgun (WGS) entry which is preliminary data.</text>
</comment>
<evidence type="ECO:0000313" key="6">
    <source>
        <dbReference type="EMBL" id="PPC75879.1"/>
    </source>
</evidence>
<accession>A0A2S5KMW9</accession>
<evidence type="ECO:0000313" key="7">
    <source>
        <dbReference type="Proteomes" id="UP000238196"/>
    </source>
</evidence>
<gene>
    <name evidence="6" type="ORF">C4K68_18485</name>
</gene>
<dbReference type="PANTHER" id="PTHR39585:SF1">
    <property type="entry name" value="FAD ASSEMBLY FACTOR SDHE"/>
    <property type="match status" value="1"/>
</dbReference>
<dbReference type="AlphaFoldDB" id="A0A2S5KMW9"/>
<dbReference type="OrthoDB" id="5298218at2"/>
<dbReference type="GO" id="GO:0006105">
    <property type="term" value="P:succinate metabolic process"/>
    <property type="evidence" value="ECO:0007669"/>
    <property type="project" value="TreeGrafter"/>
</dbReference>
<proteinExistence type="inferred from homology"/>
<evidence type="ECO:0000256" key="3">
    <source>
        <dbReference type="ARBA" id="ARBA00019418"/>
    </source>
</evidence>
<keyword evidence="4" id="KW-0963">Cytoplasm</keyword>
<dbReference type="InterPro" id="IPR050531">
    <property type="entry name" value="SdhE_FAD_assembly_factor"/>
</dbReference>
<name>A0A2S5KMW9_9PROT</name>
<evidence type="ECO:0000256" key="2">
    <source>
        <dbReference type="ARBA" id="ARBA00008571"/>
    </source>
</evidence>
<dbReference type="InterPro" id="IPR036714">
    <property type="entry name" value="SDH_sf"/>
</dbReference>
<sequence>MSQAYSDLDIRRLRWQSRRGMLELDVLLTPFVEEAFADLAKEDQDRYVRLLEQEDTDLFAWFMQHDTPADPDLQRIVRIILERVQPA</sequence>
<organism evidence="6 7">
    <name type="scientific">Proteobacteria bacterium 228</name>
    <dbReference type="NCBI Taxonomy" id="2083153"/>
    <lineage>
        <taxon>Bacteria</taxon>
        <taxon>Pseudomonadati</taxon>
        <taxon>Pseudomonadota</taxon>
    </lineage>
</organism>
<dbReference type="Pfam" id="PF03937">
    <property type="entry name" value="Sdh5"/>
    <property type="match status" value="1"/>
</dbReference>
<dbReference type="Gene3D" id="1.10.150.250">
    <property type="entry name" value="Flavinator of succinate dehydrogenase"/>
    <property type="match status" value="1"/>
</dbReference>
<protein>
    <recommendedName>
        <fullName evidence="3">FAD assembly factor SdhE</fullName>
    </recommendedName>
</protein>
<evidence type="ECO:0000256" key="5">
    <source>
        <dbReference type="ARBA" id="ARBA00023186"/>
    </source>
</evidence>
<keyword evidence="5" id="KW-0143">Chaperone</keyword>
<dbReference type="GO" id="GO:0005737">
    <property type="term" value="C:cytoplasm"/>
    <property type="evidence" value="ECO:0007669"/>
    <property type="project" value="UniProtKB-SubCell"/>
</dbReference>
<comment type="subcellular location">
    <subcellularLocation>
        <location evidence="1">Cytoplasm</location>
    </subcellularLocation>
</comment>
<evidence type="ECO:0000256" key="1">
    <source>
        <dbReference type="ARBA" id="ARBA00004496"/>
    </source>
</evidence>
<evidence type="ECO:0000256" key="4">
    <source>
        <dbReference type="ARBA" id="ARBA00022490"/>
    </source>
</evidence>
<dbReference type="EMBL" id="PRLP01000065">
    <property type="protein sequence ID" value="PPC75879.1"/>
    <property type="molecule type" value="Genomic_DNA"/>
</dbReference>
<reference evidence="6 7" key="1">
    <citation type="submission" date="2018-02" db="EMBL/GenBank/DDBJ databases">
        <title>novel marine gammaproteobacteria from coastal saline agro ecosystem.</title>
        <authorList>
            <person name="Krishnan R."/>
            <person name="Ramesh Kumar N."/>
        </authorList>
    </citation>
    <scope>NUCLEOTIDE SEQUENCE [LARGE SCALE GENOMIC DNA]</scope>
    <source>
        <strain evidence="6 7">228</strain>
    </source>
</reference>
<dbReference type="SUPFAM" id="SSF109910">
    <property type="entry name" value="YgfY-like"/>
    <property type="match status" value="1"/>
</dbReference>
<dbReference type="InterPro" id="IPR005631">
    <property type="entry name" value="SDH"/>
</dbReference>
<comment type="similarity">
    <text evidence="2">Belongs to the SdhE FAD assembly factor family.</text>
</comment>